<keyword evidence="2" id="KW-1185">Reference proteome</keyword>
<name>A0ACB6S735_9PLEO</name>
<dbReference type="EMBL" id="MU006711">
    <property type="protein sequence ID" value="KAF2629019.1"/>
    <property type="molecule type" value="Genomic_DNA"/>
</dbReference>
<organism evidence="1 2">
    <name type="scientific">Macroventuria anomochaeta</name>
    <dbReference type="NCBI Taxonomy" id="301207"/>
    <lineage>
        <taxon>Eukaryota</taxon>
        <taxon>Fungi</taxon>
        <taxon>Dikarya</taxon>
        <taxon>Ascomycota</taxon>
        <taxon>Pezizomycotina</taxon>
        <taxon>Dothideomycetes</taxon>
        <taxon>Pleosporomycetidae</taxon>
        <taxon>Pleosporales</taxon>
        <taxon>Pleosporineae</taxon>
        <taxon>Didymellaceae</taxon>
        <taxon>Macroventuria</taxon>
    </lineage>
</organism>
<gene>
    <name evidence="1" type="ORF">BU25DRAFT_457274</name>
</gene>
<proteinExistence type="predicted"/>
<dbReference type="Proteomes" id="UP000799754">
    <property type="component" value="Unassembled WGS sequence"/>
</dbReference>
<evidence type="ECO:0000313" key="2">
    <source>
        <dbReference type="Proteomes" id="UP000799754"/>
    </source>
</evidence>
<protein>
    <submittedName>
        <fullName evidence="1">Uncharacterized protein</fullName>
    </submittedName>
</protein>
<sequence>MAYEKFVALLESTLRDNCLLFITEVNIKCSIALEMKRIYHSVLDVPGGDSAYRQHLKHLDKCLTNPTWRSEKFPDIQCCKGHVSEVMTLLNEFDRIVEERLVTEEHTPSQHRQVRDQMTTLLPEFERKLDLVEKRFPVGSKKRKDDNDDLAPQAFSKKSSKSTRTKKKPLFKKESTP</sequence>
<reference evidence="1" key="1">
    <citation type="journal article" date="2020" name="Stud. Mycol.">
        <title>101 Dothideomycetes genomes: a test case for predicting lifestyles and emergence of pathogens.</title>
        <authorList>
            <person name="Haridas S."/>
            <person name="Albert R."/>
            <person name="Binder M."/>
            <person name="Bloem J."/>
            <person name="Labutti K."/>
            <person name="Salamov A."/>
            <person name="Andreopoulos B."/>
            <person name="Baker S."/>
            <person name="Barry K."/>
            <person name="Bills G."/>
            <person name="Bluhm B."/>
            <person name="Cannon C."/>
            <person name="Castanera R."/>
            <person name="Culley D."/>
            <person name="Daum C."/>
            <person name="Ezra D."/>
            <person name="Gonzalez J."/>
            <person name="Henrissat B."/>
            <person name="Kuo A."/>
            <person name="Liang C."/>
            <person name="Lipzen A."/>
            <person name="Lutzoni F."/>
            <person name="Magnuson J."/>
            <person name="Mondo S."/>
            <person name="Nolan M."/>
            <person name="Ohm R."/>
            <person name="Pangilinan J."/>
            <person name="Park H.-J."/>
            <person name="Ramirez L."/>
            <person name="Alfaro M."/>
            <person name="Sun H."/>
            <person name="Tritt A."/>
            <person name="Yoshinaga Y."/>
            <person name="Zwiers L.-H."/>
            <person name="Turgeon B."/>
            <person name="Goodwin S."/>
            <person name="Spatafora J."/>
            <person name="Crous P."/>
            <person name="Grigoriev I."/>
        </authorList>
    </citation>
    <scope>NUCLEOTIDE SEQUENCE</scope>
    <source>
        <strain evidence="1">CBS 525.71</strain>
    </source>
</reference>
<comment type="caution">
    <text evidence="1">The sequence shown here is derived from an EMBL/GenBank/DDBJ whole genome shotgun (WGS) entry which is preliminary data.</text>
</comment>
<evidence type="ECO:0000313" key="1">
    <source>
        <dbReference type="EMBL" id="KAF2629019.1"/>
    </source>
</evidence>
<accession>A0ACB6S735</accession>